<dbReference type="GO" id="GO:0005576">
    <property type="term" value="C:extracellular region"/>
    <property type="evidence" value="ECO:0007669"/>
    <property type="project" value="UniProtKB-SubCell"/>
</dbReference>
<dbReference type="GO" id="GO:0051707">
    <property type="term" value="P:response to other organism"/>
    <property type="evidence" value="ECO:0007669"/>
    <property type="project" value="UniProtKB-ARBA"/>
</dbReference>
<evidence type="ECO:0000256" key="3">
    <source>
        <dbReference type="SAM" id="SignalP"/>
    </source>
</evidence>
<dbReference type="InterPro" id="IPR002061">
    <property type="entry name" value="Scorpion_toxinL/defensin"/>
</dbReference>
<keyword evidence="3" id="KW-0732">Signal</keyword>
<keyword evidence="5" id="KW-1185">Reference proteome</keyword>
<proteinExistence type="predicted"/>
<protein>
    <submittedName>
        <fullName evidence="4">Uncharacterized protein</fullName>
    </submittedName>
</protein>
<gene>
    <name evidence="4" type="ORF">PSYICH_LOCUS6484</name>
</gene>
<evidence type="ECO:0000313" key="5">
    <source>
        <dbReference type="Proteomes" id="UP001153636"/>
    </source>
</evidence>
<feature type="chain" id="PRO_5040156806" evidence="3">
    <location>
        <begin position="19"/>
        <end position="78"/>
    </location>
</feature>
<dbReference type="AlphaFoldDB" id="A0A9P0CMV9"/>
<dbReference type="SUPFAM" id="SSF57095">
    <property type="entry name" value="Scorpion toxin-like"/>
    <property type="match status" value="1"/>
</dbReference>
<dbReference type="EMBL" id="OV651814">
    <property type="protein sequence ID" value="CAH1106257.1"/>
    <property type="molecule type" value="Genomic_DNA"/>
</dbReference>
<comment type="subcellular location">
    <subcellularLocation>
        <location evidence="1">Secreted</location>
    </subcellularLocation>
</comment>
<evidence type="ECO:0000313" key="4">
    <source>
        <dbReference type="EMBL" id="CAH1106257.1"/>
    </source>
</evidence>
<dbReference type="Proteomes" id="UP001153636">
    <property type="component" value="Chromosome 2"/>
</dbReference>
<dbReference type="OrthoDB" id="6717731at2759"/>
<dbReference type="GO" id="GO:0019871">
    <property type="term" value="F:sodium channel inhibitor activity"/>
    <property type="evidence" value="ECO:0007669"/>
    <property type="project" value="InterPro"/>
</dbReference>
<dbReference type="Pfam" id="PF00537">
    <property type="entry name" value="Toxin_3"/>
    <property type="match status" value="1"/>
</dbReference>
<keyword evidence="2" id="KW-0964">Secreted</keyword>
<evidence type="ECO:0000256" key="1">
    <source>
        <dbReference type="ARBA" id="ARBA00004613"/>
    </source>
</evidence>
<sequence length="78" mass="8246">MKFCCAVLIIGLVAIANCQDAENSGALTRDQVLDIIKENNPTLTCINLECRTECQSTGHKSGYCALGECNCVAPLPAA</sequence>
<name>A0A9P0CMV9_9CUCU</name>
<accession>A0A9P0CMV9</accession>
<dbReference type="Gene3D" id="3.30.30.10">
    <property type="entry name" value="Knottin, scorpion toxin-like"/>
    <property type="match status" value="1"/>
</dbReference>
<reference evidence="4" key="1">
    <citation type="submission" date="2022-01" db="EMBL/GenBank/DDBJ databases">
        <authorList>
            <person name="King R."/>
        </authorList>
    </citation>
    <scope>NUCLEOTIDE SEQUENCE</scope>
</reference>
<feature type="signal peptide" evidence="3">
    <location>
        <begin position="1"/>
        <end position="18"/>
    </location>
</feature>
<evidence type="ECO:0000256" key="2">
    <source>
        <dbReference type="ARBA" id="ARBA00022525"/>
    </source>
</evidence>
<organism evidence="4 5">
    <name type="scientific">Psylliodes chrysocephalus</name>
    <dbReference type="NCBI Taxonomy" id="3402493"/>
    <lineage>
        <taxon>Eukaryota</taxon>
        <taxon>Metazoa</taxon>
        <taxon>Ecdysozoa</taxon>
        <taxon>Arthropoda</taxon>
        <taxon>Hexapoda</taxon>
        <taxon>Insecta</taxon>
        <taxon>Pterygota</taxon>
        <taxon>Neoptera</taxon>
        <taxon>Endopterygota</taxon>
        <taxon>Coleoptera</taxon>
        <taxon>Polyphaga</taxon>
        <taxon>Cucujiformia</taxon>
        <taxon>Chrysomeloidea</taxon>
        <taxon>Chrysomelidae</taxon>
        <taxon>Galerucinae</taxon>
        <taxon>Alticini</taxon>
        <taxon>Psylliodes</taxon>
    </lineage>
</organism>
<dbReference type="InterPro" id="IPR036574">
    <property type="entry name" value="Scorpion_toxin-like_sf"/>
</dbReference>